<dbReference type="Pfam" id="PF09712">
    <property type="entry name" value="PHA_synth_III_E"/>
    <property type="match status" value="1"/>
</dbReference>
<comment type="pathway">
    <text evidence="1">Biopolymer metabolism; poly-(R)-3-hydroxybutanoate biosynthesis.</text>
</comment>
<evidence type="ECO:0000256" key="2">
    <source>
        <dbReference type="ARBA" id="ARBA00019066"/>
    </source>
</evidence>
<proteinExistence type="predicted"/>
<evidence type="ECO:0000313" key="4">
    <source>
        <dbReference type="EMBL" id="QEA04900.1"/>
    </source>
</evidence>
<keyword evidence="3" id="KW-0583">PHB biosynthesis</keyword>
<dbReference type="InterPro" id="IPR010123">
    <property type="entry name" value="PHA_synth_III_E"/>
</dbReference>
<dbReference type="UniPathway" id="UPA00917"/>
<dbReference type="GO" id="GO:0042619">
    <property type="term" value="P:poly-hydroxybutyrate biosynthetic process"/>
    <property type="evidence" value="ECO:0007669"/>
    <property type="project" value="UniProtKB-KW"/>
</dbReference>
<gene>
    <name evidence="4" type="ORF">KBTEX_01218</name>
</gene>
<accession>A0A5B8R883</accession>
<evidence type="ECO:0000256" key="3">
    <source>
        <dbReference type="ARBA" id="ARBA00022752"/>
    </source>
</evidence>
<organism evidence="4">
    <name type="scientific">uncultured organism</name>
    <dbReference type="NCBI Taxonomy" id="155900"/>
    <lineage>
        <taxon>unclassified sequences</taxon>
        <taxon>environmental samples</taxon>
    </lineage>
</organism>
<name>A0A5B8R883_9ZZZZ</name>
<reference evidence="4" key="1">
    <citation type="submission" date="2019-06" db="EMBL/GenBank/DDBJ databases">
        <authorList>
            <person name="Murdoch R.W."/>
            <person name="Fathepure B."/>
        </authorList>
    </citation>
    <scope>NUCLEOTIDE SEQUENCE</scope>
</reference>
<dbReference type="EMBL" id="MN079091">
    <property type="protein sequence ID" value="QEA04900.1"/>
    <property type="molecule type" value="Genomic_DNA"/>
</dbReference>
<sequence length="233" mass="24405">MGTGAEDWQAEMARWFATLQQAWGLGAGDDLPPLERLWEHCSDPAIATPEAARTSAAGLHQWQAALPSAPPAPPDWETGLAFLGPLARFVAPAGTAGFGPGGSLQRQLTALASNLHDWQRAALTLAGTLAGIVATGTEDYAAAIEHTSEPDAETRLARWATCVEVRYERALAEGGLAEALAAFWSAATATRNALTAVMDEIAPSLGLPSRAELANAQERITRLERQLAGSGTG</sequence>
<evidence type="ECO:0000256" key="1">
    <source>
        <dbReference type="ARBA" id="ARBA00004683"/>
    </source>
</evidence>
<dbReference type="AlphaFoldDB" id="A0A5B8R883"/>
<protein>
    <recommendedName>
        <fullName evidence="2">Poly(3-hydroxyalkanoate) polymerase subunit PhaE</fullName>
    </recommendedName>
</protein>